<comment type="caution">
    <text evidence="2">The sequence shown here is derived from an EMBL/GenBank/DDBJ whole genome shotgun (WGS) entry which is preliminary data.</text>
</comment>
<sequence>MTSILLTSFCLFLFSLNNLSSQSTFCLFEVLGSSKLSSFSLSN</sequence>
<reference evidence="2 3" key="1">
    <citation type="journal article" date="2017" name="Environ. Microbiol.">
        <title>Decay of the glycolytic pathway and adaptation to intranuclear parasitism within Enterocytozoonidae microsporidia.</title>
        <authorList>
            <person name="Wiredu Boakye D."/>
            <person name="Jaroenlak P."/>
            <person name="Prachumwat A."/>
            <person name="Williams T.A."/>
            <person name="Bateman K.S."/>
            <person name="Itsathitphaisarn O."/>
            <person name="Sritunyalucksana K."/>
            <person name="Paszkiewicz K.H."/>
            <person name="Moore K.A."/>
            <person name="Stentiford G.D."/>
            <person name="Williams B.A."/>
        </authorList>
    </citation>
    <scope>NUCLEOTIDE SEQUENCE [LARGE SCALE GENOMIC DNA]</scope>
    <source>
        <strain evidence="3">canceri</strain>
    </source>
</reference>
<name>A0A1X0Q6D7_9MICR</name>
<protein>
    <submittedName>
        <fullName evidence="2">Uncharacterized protein</fullName>
    </submittedName>
</protein>
<accession>A0A1X0Q6D7</accession>
<feature type="chain" id="PRO_5013004380" evidence="1">
    <location>
        <begin position="22"/>
        <end position="43"/>
    </location>
</feature>
<evidence type="ECO:0000256" key="1">
    <source>
        <dbReference type="SAM" id="SignalP"/>
    </source>
</evidence>
<keyword evidence="1" id="KW-0732">Signal</keyword>
<dbReference type="Proteomes" id="UP000192501">
    <property type="component" value="Unassembled WGS sequence"/>
</dbReference>
<evidence type="ECO:0000313" key="2">
    <source>
        <dbReference type="EMBL" id="ORD95323.1"/>
    </source>
</evidence>
<evidence type="ECO:0000313" key="3">
    <source>
        <dbReference type="Proteomes" id="UP000192501"/>
    </source>
</evidence>
<gene>
    <name evidence="2" type="ORF">A0H76_3067</name>
</gene>
<dbReference type="AlphaFoldDB" id="A0A1X0Q6D7"/>
<feature type="signal peptide" evidence="1">
    <location>
        <begin position="1"/>
        <end position="21"/>
    </location>
</feature>
<dbReference type="VEuPathDB" id="MicrosporidiaDB:A0H76_3067"/>
<dbReference type="EMBL" id="LTAI01001484">
    <property type="protein sequence ID" value="ORD95323.1"/>
    <property type="molecule type" value="Genomic_DNA"/>
</dbReference>
<organism evidence="2 3">
    <name type="scientific">Hepatospora eriocheir</name>
    <dbReference type="NCBI Taxonomy" id="1081669"/>
    <lineage>
        <taxon>Eukaryota</taxon>
        <taxon>Fungi</taxon>
        <taxon>Fungi incertae sedis</taxon>
        <taxon>Microsporidia</taxon>
        <taxon>Hepatosporidae</taxon>
        <taxon>Hepatospora</taxon>
    </lineage>
</organism>
<proteinExistence type="predicted"/>